<gene>
    <name evidence="1" type="ORF">NDU88_002167</name>
</gene>
<name>A0AAV7RCJ2_PLEWA</name>
<keyword evidence="2" id="KW-1185">Reference proteome</keyword>
<dbReference type="AlphaFoldDB" id="A0AAV7RCJ2"/>
<comment type="caution">
    <text evidence="1">The sequence shown here is derived from an EMBL/GenBank/DDBJ whole genome shotgun (WGS) entry which is preliminary data.</text>
</comment>
<accession>A0AAV7RCJ2</accession>
<proteinExistence type="predicted"/>
<sequence>MLCASDGELLTGLRDGFISLSKGLTAFRVHTEDSARVAAFAYAFSSRTVSWTPPRALRFSLLGTQGLFLKSGAFSSLKDSESCQHRPHTRVCTVLLAGHGSKAKIRFSYLLSPNNVINTVLSLLKSRISMT</sequence>
<reference evidence="1" key="1">
    <citation type="journal article" date="2022" name="bioRxiv">
        <title>Sequencing and chromosome-scale assembly of the giantPleurodeles waltlgenome.</title>
        <authorList>
            <person name="Brown T."/>
            <person name="Elewa A."/>
            <person name="Iarovenko S."/>
            <person name="Subramanian E."/>
            <person name="Araus A.J."/>
            <person name="Petzold A."/>
            <person name="Susuki M."/>
            <person name="Suzuki K.-i.T."/>
            <person name="Hayashi T."/>
            <person name="Toyoda A."/>
            <person name="Oliveira C."/>
            <person name="Osipova E."/>
            <person name="Leigh N.D."/>
            <person name="Simon A."/>
            <person name="Yun M.H."/>
        </authorList>
    </citation>
    <scope>NUCLEOTIDE SEQUENCE</scope>
    <source>
        <strain evidence="1">20211129_DDA</strain>
        <tissue evidence="1">Liver</tissue>
    </source>
</reference>
<protein>
    <submittedName>
        <fullName evidence="1">Uncharacterized protein</fullName>
    </submittedName>
</protein>
<dbReference type="Proteomes" id="UP001066276">
    <property type="component" value="Chromosome 5"/>
</dbReference>
<evidence type="ECO:0000313" key="1">
    <source>
        <dbReference type="EMBL" id="KAJ1149357.1"/>
    </source>
</evidence>
<evidence type="ECO:0000313" key="2">
    <source>
        <dbReference type="Proteomes" id="UP001066276"/>
    </source>
</evidence>
<dbReference type="EMBL" id="JANPWB010000009">
    <property type="protein sequence ID" value="KAJ1149357.1"/>
    <property type="molecule type" value="Genomic_DNA"/>
</dbReference>
<organism evidence="1 2">
    <name type="scientific">Pleurodeles waltl</name>
    <name type="common">Iberian ribbed newt</name>
    <dbReference type="NCBI Taxonomy" id="8319"/>
    <lineage>
        <taxon>Eukaryota</taxon>
        <taxon>Metazoa</taxon>
        <taxon>Chordata</taxon>
        <taxon>Craniata</taxon>
        <taxon>Vertebrata</taxon>
        <taxon>Euteleostomi</taxon>
        <taxon>Amphibia</taxon>
        <taxon>Batrachia</taxon>
        <taxon>Caudata</taxon>
        <taxon>Salamandroidea</taxon>
        <taxon>Salamandridae</taxon>
        <taxon>Pleurodelinae</taxon>
        <taxon>Pleurodeles</taxon>
    </lineage>
</organism>